<dbReference type="InterPro" id="IPR016181">
    <property type="entry name" value="Acyl_CoA_acyltransferase"/>
</dbReference>
<dbReference type="GO" id="GO:0016746">
    <property type="term" value="F:acyltransferase activity"/>
    <property type="evidence" value="ECO:0007669"/>
    <property type="project" value="UniProtKB-KW"/>
</dbReference>
<keyword evidence="2 4" id="KW-0012">Acyltransferase</keyword>
<accession>A0ABW0KEB7</accession>
<sequence length="164" mass="18142">MITIRQALTEQECAQAYAIENQVYPPEAAASAEAFKFRLQTFGLYFLVAETDDGRIVGVTNGVRLDHVHLADDSIKQTADFAANGANFCILTIAVHPEFQRQGLASALLTRVIQQAKADQLQQIVLMCESFLIGFYEKHGFHYVSPSSSAHGGIQWHEMGLNLK</sequence>
<comment type="caution">
    <text evidence="4">The sequence shown here is derived from an EMBL/GenBank/DDBJ whole genome shotgun (WGS) entry which is preliminary data.</text>
</comment>
<dbReference type="SUPFAM" id="SSF55729">
    <property type="entry name" value="Acyl-CoA N-acyltransferases (Nat)"/>
    <property type="match status" value="1"/>
</dbReference>
<dbReference type="InterPro" id="IPR051635">
    <property type="entry name" value="SNAT-like"/>
</dbReference>
<dbReference type="InterPro" id="IPR000182">
    <property type="entry name" value="GNAT_dom"/>
</dbReference>
<dbReference type="EC" id="2.3.-.-" evidence="4"/>
<dbReference type="Proteomes" id="UP001596044">
    <property type="component" value="Unassembled WGS sequence"/>
</dbReference>
<dbReference type="EMBL" id="JBHSMJ010000040">
    <property type="protein sequence ID" value="MFC5451719.1"/>
    <property type="molecule type" value="Genomic_DNA"/>
</dbReference>
<dbReference type="CDD" id="cd04301">
    <property type="entry name" value="NAT_SF"/>
    <property type="match status" value="1"/>
</dbReference>
<dbReference type="PROSITE" id="PS51186">
    <property type="entry name" value="GNAT"/>
    <property type="match status" value="1"/>
</dbReference>
<evidence type="ECO:0000313" key="4">
    <source>
        <dbReference type="EMBL" id="MFC5451719.1"/>
    </source>
</evidence>
<keyword evidence="1 4" id="KW-0808">Transferase</keyword>
<evidence type="ECO:0000259" key="3">
    <source>
        <dbReference type="PROSITE" id="PS51186"/>
    </source>
</evidence>
<dbReference type="PANTHER" id="PTHR10908">
    <property type="entry name" value="SEROTONIN N-ACETYLTRANSFERASE"/>
    <property type="match status" value="1"/>
</dbReference>
<dbReference type="Gene3D" id="3.40.630.30">
    <property type="match status" value="1"/>
</dbReference>
<dbReference type="RefSeq" id="WP_270880069.1">
    <property type="nucleotide sequence ID" value="NZ_JAQFVF010000027.1"/>
</dbReference>
<evidence type="ECO:0000256" key="1">
    <source>
        <dbReference type="ARBA" id="ARBA00022679"/>
    </source>
</evidence>
<reference evidence="5" key="1">
    <citation type="journal article" date="2019" name="Int. J. Syst. Evol. Microbiol.">
        <title>The Global Catalogue of Microorganisms (GCM) 10K type strain sequencing project: providing services to taxonomists for standard genome sequencing and annotation.</title>
        <authorList>
            <consortium name="The Broad Institute Genomics Platform"/>
            <consortium name="The Broad Institute Genome Sequencing Center for Infectious Disease"/>
            <person name="Wu L."/>
            <person name="Ma J."/>
        </authorList>
    </citation>
    <scope>NUCLEOTIDE SEQUENCE [LARGE SCALE GENOMIC DNA]</scope>
    <source>
        <strain evidence="5">KACC 11904</strain>
    </source>
</reference>
<evidence type="ECO:0000256" key="2">
    <source>
        <dbReference type="ARBA" id="ARBA00023315"/>
    </source>
</evidence>
<keyword evidence="5" id="KW-1185">Reference proteome</keyword>
<gene>
    <name evidence="4" type="ORF">ACFPOG_26310</name>
</gene>
<organism evidence="4 5">
    <name type="scientific">Paenibacillus aestuarii</name>
    <dbReference type="NCBI Taxonomy" id="516965"/>
    <lineage>
        <taxon>Bacteria</taxon>
        <taxon>Bacillati</taxon>
        <taxon>Bacillota</taxon>
        <taxon>Bacilli</taxon>
        <taxon>Bacillales</taxon>
        <taxon>Paenibacillaceae</taxon>
        <taxon>Paenibacillus</taxon>
    </lineage>
</organism>
<proteinExistence type="predicted"/>
<name>A0ABW0KEB7_9BACL</name>
<dbReference type="PANTHER" id="PTHR10908:SF0">
    <property type="entry name" value="SEROTONIN N-ACETYLTRANSFERASE"/>
    <property type="match status" value="1"/>
</dbReference>
<dbReference type="Pfam" id="PF00583">
    <property type="entry name" value="Acetyltransf_1"/>
    <property type="match status" value="1"/>
</dbReference>
<evidence type="ECO:0000313" key="5">
    <source>
        <dbReference type="Proteomes" id="UP001596044"/>
    </source>
</evidence>
<protein>
    <submittedName>
        <fullName evidence="4">GNAT family N-acetyltransferase</fullName>
        <ecNumber evidence="4">2.3.-.-</ecNumber>
    </submittedName>
</protein>
<feature type="domain" description="N-acetyltransferase" evidence="3">
    <location>
        <begin position="2"/>
        <end position="164"/>
    </location>
</feature>